<dbReference type="Proteomes" id="UP000297229">
    <property type="component" value="Unassembled WGS sequence"/>
</dbReference>
<feature type="compositionally biased region" description="Basic and acidic residues" evidence="1">
    <location>
        <begin position="17"/>
        <end position="31"/>
    </location>
</feature>
<feature type="region of interest" description="Disordered" evidence="1">
    <location>
        <begin position="443"/>
        <end position="468"/>
    </location>
</feature>
<feature type="region of interest" description="Disordered" evidence="1">
    <location>
        <begin position="482"/>
        <end position="506"/>
    </location>
</feature>
<sequence>MPTSPSHTRNSSTGANTKRDFDDFIKKDNIHDQSIYSNSKRRRSHLPSLPSQSRAQSSPRKAKKPRNNSSTSSSVQRHNFSSHTETETDLVKAIIELIQYYARYRPRYDQSFTAERAGVTKLNKLWDFDVVDDGKIYLKPVQKFNITEEEIRFVIRKAKGELREEDWETVERVIAYSYSENWFIMTLAGTVHDETKDNLAGTVEKAINKLLNELGAQLEFSRRTEFRIACTIDSNQETDPPTKTIIERKADVGWRKNGEPYPAVLAEIEHSQREHEGYEVIHQYLTRSPELVVKYAFALKIGYKAGSAEGMEVIWTLYRRLIKDGNKLTSEVVGKPVILRDENRCNSPSAILDSNVFNLCIRQILPKRNYWDAQFTSEILDAKVTVTGRQILDCVINAEVVSRQMKNEKAASPEVPEGEGSGFIVEVRPPTRYEKDYKQLERVKTKKSDRASAEREVREKKRKRLEEEKEWVAEGGGVAIMVGEGDPFKRTTRSMAKRGGGGEGSA</sequence>
<gene>
    <name evidence="2" type="ORF">BELL_1275g00010</name>
</gene>
<evidence type="ECO:0000256" key="1">
    <source>
        <dbReference type="SAM" id="MobiDB-lite"/>
    </source>
</evidence>
<organism evidence="2 3">
    <name type="scientific">Botrytis elliptica</name>
    <dbReference type="NCBI Taxonomy" id="278938"/>
    <lineage>
        <taxon>Eukaryota</taxon>
        <taxon>Fungi</taxon>
        <taxon>Dikarya</taxon>
        <taxon>Ascomycota</taxon>
        <taxon>Pezizomycotina</taxon>
        <taxon>Leotiomycetes</taxon>
        <taxon>Helotiales</taxon>
        <taxon>Sclerotiniaceae</taxon>
        <taxon>Botrytis</taxon>
    </lineage>
</organism>
<comment type="caution">
    <text evidence="2">The sequence shown here is derived from an EMBL/GenBank/DDBJ whole genome shotgun (WGS) entry which is preliminary data.</text>
</comment>
<reference evidence="2 3" key="1">
    <citation type="submission" date="2017-12" db="EMBL/GenBank/DDBJ databases">
        <title>Comparative genomics of Botrytis spp.</title>
        <authorList>
            <person name="Valero-Jimenez C.A."/>
            <person name="Tapia P."/>
            <person name="Veloso J."/>
            <person name="Silva-Moreno E."/>
            <person name="Staats M."/>
            <person name="Valdes J.H."/>
            <person name="Van Kan J.A.L."/>
        </authorList>
    </citation>
    <scope>NUCLEOTIDE SEQUENCE [LARGE SCALE GENOMIC DNA]</scope>
    <source>
        <strain evidence="2 3">Be9601</strain>
    </source>
</reference>
<proteinExistence type="predicted"/>
<dbReference type="AlphaFoldDB" id="A0A4Z1II08"/>
<protein>
    <submittedName>
        <fullName evidence="2">Uncharacterized protein</fullName>
    </submittedName>
</protein>
<feature type="compositionally biased region" description="Polar residues" evidence="1">
    <location>
        <begin position="49"/>
        <end position="59"/>
    </location>
</feature>
<accession>A0A4Z1II08</accession>
<name>A0A4Z1II08_9HELO</name>
<feature type="compositionally biased region" description="Polar residues" evidence="1">
    <location>
        <begin position="1"/>
        <end position="16"/>
    </location>
</feature>
<feature type="region of interest" description="Disordered" evidence="1">
    <location>
        <begin position="1"/>
        <end position="83"/>
    </location>
</feature>
<feature type="compositionally biased region" description="Polar residues" evidence="1">
    <location>
        <begin position="67"/>
        <end position="83"/>
    </location>
</feature>
<dbReference type="EMBL" id="PQXM01001273">
    <property type="protein sequence ID" value="TGO58810.1"/>
    <property type="molecule type" value="Genomic_DNA"/>
</dbReference>
<evidence type="ECO:0000313" key="2">
    <source>
        <dbReference type="EMBL" id="TGO58810.1"/>
    </source>
</evidence>
<keyword evidence="3" id="KW-1185">Reference proteome</keyword>
<evidence type="ECO:0000313" key="3">
    <source>
        <dbReference type="Proteomes" id="UP000297229"/>
    </source>
</evidence>